<evidence type="ECO:0000313" key="2">
    <source>
        <dbReference type="Proteomes" id="UP000464186"/>
    </source>
</evidence>
<protein>
    <submittedName>
        <fullName evidence="1">Uncharacterized protein</fullName>
    </submittedName>
</protein>
<accession>A0A6P1NIG2</accession>
<organism evidence="1 2">
    <name type="scientific">Pseudarthrobacter psychrotolerans</name>
    <dbReference type="NCBI Taxonomy" id="2697569"/>
    <lineage>
        <taxon>Bacteria</taxon>
        <taxon>Bacillati</taxon>
        <taxon>Actinomycetota</taxon>
        <taxon>Actinomycetes</taxon>
        <taxon>Micrococcales</taxon>
        <taxon>Micrococcaceae</taxon>
        <taxon>Pseudarthrobacter</taxon>
    </lineage>
</organism>
<sequence>MNGIALTRPEWDGLNDAVCKDFAITGEGLLVPTQANGLDPKNQQSLADWGRAGAALNGCSNGVEMSSAAGFTWSLLLKQLLHQRDIDDIKRVGDFNKALIKWGQENQVAVKADLLDIPGTTGGNFGYCADGGTTQSKGKQGACSWHDGLRR</sequence>
<gene>
    <name evidence="1" type="ORF">GU243_01055</name>
</gene>
<evidence type="ECO:0000313" key="1">
    <source>
        <dbReference type="EMBL" id="QHK18597.1"/>
    </source>
</evidence>
<dbReference type="Proteomes" id="UP000464186">
    <property type="component" value="Chromosome"/>
</dbReference>
<keyword evidence="2" id="KW-1185">Reference proteome</keyword>
<dbReference type="AlphaFoldDB" id="A0A6P1NIG2"/>
<reference evidence="1 2" key="1">
    <citation type="submission" date="2020-01" db="EMBL/GenBank/DDBJ databases">
        <title>Pseudarthrobacter psychrotolerans sp. nov., isolated from antarctic soil.</title>
        <authorList>
            <person name="Shin Y."/>
            <person name="Park W."/>
        </authorList>
    </citation>
    <scope>NUCLEOTIDE SEQUENCE [LARGE SCALE GENOMIC DNA]</scope>
    <source>
        <strain evidence="1 2">YJ56</strain>
    </source>
</reference>
<dbReference type="EMBL" id="CP047898">
    <property type="protein sequence ID" value="QHK18597.1"/>
    <property type="molecule type" value="Genomic_DNA"/>
</dbReference>
<dbReference type="KEGG" id="psey:GU243_01055"/>
<name>A0A6P1NIG2_9MICC</name>
<proteinExistence type="predicted"/>